<proteinExistence type="predicted"/>
<dbReference type="InterPro" id="IPR000477">
    <property type="entry name" value="RT_dom"/>
</dbReference>
<dbReference type="AlphaFoldDB" id="A0A2Z6NC31"/>
<feature type="domain" description="Reverse transcriptase" evidence="2">
    <location>
        <begin position="1"/>
        <end position="163"/>
    </location>
</feature>
<reference evidence="4" key="1">
    <citation type="journal article" date="2017" name="Front. Plant Sci.">
        <title>Climate Clever Clovers: New Paradigm to Reduce the Environmental Footprint of Ruminants by Breeding Low Methanogenic Forages Utilizing Haplotype Variation.</title>
        <authorList>
            <person name="Kaur P."/>
            <person name="Appels R."/>
            <person name="Bayer P.E."/>
            <person name="Keeble-Gagnere G."/>
            <person name="Wang J."/>
            <person name="Hirakawa H."/>
            <person name="Shirasawa K."/>
            <person name="Vercoe P."/>
            <person name="Stefanova K."/>
            <person name="Durmic Z."/>
            <person name="Nichols P."/>
            <person name="Revell C."/>
            <person name="Isobe S.N."/>
            <person name="Edwards D."/>
            <person name="Erskine W."/>
        </authorList>
    </citation>
    <scope>NUCLEOTIDE SEQUENCE [LARGE SCALE GENOMIC DNA]</scope>
    <source>
        <strain evidence="4">cv. Daliak</strain>
    </source>
</reference>
<keyword evidence="1" id="KW-0472">Membrane</keyword>
<dbReference type="Proteomes" id="UP000242715">
    <property type="component" value="Unassembled WGS sequence"/>
</dbReference>
<dbReference type="PANTHER" id="PTHR33116:SF78">
    <property type="entry name" value="OS12G0587133 PROTEIN"/>
    <property type="match status" value="1"/>
</dbReference>
<dbReference type="Pfam" id="PF00078">
    <property type="entry name" value="RVT_1"/>
    <property type="match status" value="1"/>
</dbReference>
<organism evidence="3 4">
    <name type="scientific">Trifolium subterraneum</name>
    <name type="common">Subterranean clover</name>
    <dbReference type="NCBI Taxonomy" id="3900"/>
    <lineage>
        <taxon>Eukaryota</taxon>
        <taxon>Viridiplantae</taxon>
        <taxon>Streptophyta</taxon>
        <taxon>Embryophyta</taxon>
        <taxon>Tracheophyta</taxon>
        <taxon>Spermatophyta</taxon>
        <taxon>Magnoliopsida</taxon>
        <taxon>eudicotyledons</taxon>
        <taxon>Gunneridae</taxon>
        <taxon>Pentapetalae</taxon>
        <taxon>rosids</taxon>
        <taxon>fabids</taxon>
        <taxon>Fabales</taxon>
        <taxon>Fabaceae</taxon>
        <taxon>Papilionoideae</taxon>
        <taxon>50 kb inversion clade</taxon>
        <taxon>NPAAA clade</taxon>
        <taxon>Hologalegina</taxon>
        <taxon>IRL clade</taxon>
        <taxon>Trifolieae</taxon>
        <taxon>Trifolium</taxon>
    </lineage>
</organism>
<accession>A0A2Z6NC31</accession>
<dbReference type="Pfam" id="PF13966">
    <property type="entry name" value="zf-RVT"/>
    <property type="match status" value="1"/>
</dbReference>
<sequence>MLARFGFGEKWRGWIRACVFSGNLSVLVNGCPTEEINIQRGLKQGDPIAPFLFLLVAEGLSGVIKSAEERNLFTGFKVGNAGLSVSHLQYADDILFLGEATIDNLWTLEAILRSFELASGLKVNFAKSCVMGVKVNSNFLGMAERFLHCRVGSLPFMYLGLPVGENPRKDITWKPLLDTLAKRLNDWQNKYVSLGGRVILLNSVLNSIPIFLPIFHEDSCKVWKRTVKLQRQFLWGCTKNESKIAWVSLVNVFKPKTEGGLGIRDLRYVNLALLGKWRWRLLDVGQGIWRDIILVRYRLMDPSPYLGGRPVGLRGSIPFRGVQYPRLFQVSQQRNSKVQEMGKWENGQWVLDLVWRRELFVWEVALLEDLLGALNSCHISHAQDTWVWKHDATSTLSVKSAYTMLESTLGVSVQSSVASSHVLPKVWKSHAPSKVIVFPWQLLQDMISTRQNLFRRHVIRDLSNTSCVFCENTIESVDHLFITCELSSSVWYSVVRWLGVQFVLPRGIIGLFELFLEIGVGRRAYLGWLLIWHVVIWLIWNSRNDLIFARGTSSVDFLVERVKLFSWKWFMAKNPGILCSFYEWGVQPILCRSH</sequence>
<evidence type="ECO:0000256" key="1">
    <source>
        <dbReference type="SAM" id="Phobius"/>
    </source>
</evidence>
<keyword evidence="1" id="KW-1133">Transmembrane helix</keyword>
<protein>
    <recommendedName>
        <fullName evidence="2">Reverse transcriptase domain-containing protein</fullName>
    </recommendedName>
</protein>
<gene>
    <name evidence="3" type="ORF">TSUD_25500</name>
</gene>
<keyword evidence="4" id="KW-1185">Reference proteome</keyword>
<feature type="transmembrane region" description="Helical" evidence="1">
    <location>
        <begin position="524"/>
        <end position="540"/>
    </location>
</feature>
<dbReference type="OrthoDB" id="2287349at2759"/>
<evidence type="ECO:0000259" key="2">
    <source>
        <dbReference type="PROSITE" id="PS50878"/>
    </source>
</evidence>
<name>A0A2Z6NC31_TRISU</name>
<evidence type="ECO:0000313" key="4">
    <source>
        <dbReference type="Proteomes" id="UP000242715"/>
    </source>
</evidence>
<dbReference type="InterPro" id="IPR026960">
    <property type="entry name" value="RVT-Znf"/>
</dbReference>
<dbReference type="PANTHER" id="PTHR33116">
    <property type="entry name" value="REVERSE TRANSCRIPTASE ZINC-BINDING DOMAIN-CONTAINING PROTEIN-RELATED-RELATED"/>
    <property type="match status" value="1"/>
</dbReference>
<evidence type="ECO:0000313" key="3">
    <source>
        <dbReference type="EMBL" id="GAU42324.1"/>
    </source>
</evidence>
<dbReference type="EMBL" id="DF973912">
    <property type="protein sequence ID" value="GAU42324.1"/>
    <property type="molecule type" value="Genomic_DNA"/>
</dbReference>
<keyword evidence="1" id="KW-0812">Transmembrane</keyword>
<dbReference type="PROSITE" id="PS50878">
    <property type="entry name" value="RT_POL"/>
    <property type="match status" value="1"/>
</dbReference>